<evidence type="ECO:0000256" key="1">
    <source>
        <dbReference type="ARBA" id="ARBA00001107"/>
    </source>
</evidence>
<dbReference type="CDD" id="cd00608">
    <property type="entry name" value="GalT"/>
    <property type="match status" value="1"/>
</dbReference>
<comment type="catalytic activity">
    <reaction evidence="1 14">
        <text>alpha-D-galactose 1-phosphate + UDP-alpha-D-glucose = alpha-D-glucose 1-phosphate + UDP-alpha-D-galactose</text>
        <dbReference type="Rhea" id="RHEA:13989"/>
        <dbReference type="ChEBI" id="CHEBI:58336"/>
        <dbReference type="ChEBI" id="CHEBI:58601"/>
        <dbReference type="ChEBI" id="CHEBI:58885"/>
        <dbReference type="ChEBI" id="CHEBI:66914"/>
        <dbReference type="EC" id="2.7.7.12"/>
    </reaction>
</comment>
<evidence type="ECO:0000256" key="2">
    <source>
        <dbReference type="ARBA" id="ARBA00001947"/>
    </source>
</evidence>
<evidence type="ECO:0000256" key="14">
    <source>
        <dbReference type="RuleBase" id="RU000506"/>
    </source>
</evidence>
<dbReference type="EMBL" id="JBHSTI010000002">
    <property type="protein sequence ID" value="MFC6236814.1"/>
    <property type="molecule type" value="Genomic_DNA"/>
</dbReference>
<dbReference type="Gene3D" id="3.30.428.10">
    <property type="entry name" value="HIT-like"/>
    <property type="match status" value="2"/>
</dbReference>
<dbReference type="GO" id="GO:0008108">
    <property type="term" value="F:UDP-glucose:hexose-1-phosphate uridylyltransferase activity"/>
    <property type="evidence" value="ECO:0007669"/>
    <property type="project" value="UniProtKB-EC"/>
</dbReference>
<dbReference type="InterPro" id="IPR005849">
    <property type="entry name" value="GalP_Utransf_N"/>
</dbReference>
<dbReference type="InterPro" id="IPR036265">
    <property type="entry name" value="HIT-like_sf"/>
</dbReference>
<dbReference type="Proteomes" id="UP001596138">
    <property type="component" value="Unassembled WGS sequence"/>
</dbReference>
<evidence type="ECO:0000259" key="17">
    <source>
        <dbReference type="Pfam" id="PF02744"/>
    </source>
</evidence>
<dbReference type="PIRSF" id="PIRSF000808">
    <property type="entry name" value="GalT"/>
    <property type="match status" value="1"/>
</dbReference>
<evidence type="ECO:0000256" key="13">
    <source>
        <dbReference type="NCBIfam" id="TIGR00209"/>
    </source>
</evidence>
<dbReference type="RefSeq" id="WP_386763848.1">
    <property type="nucleotide sequence ID" value="NZ_JBHSTI010000002.1"/>
</dbReference>
<evidence type="ECO:0000256" key="10">
    <source>
        <dbReference type="ARBA" id="ARBA00022833"/>
    </source>
</evidence>
<evidence type="ECO:0000256" key="11">
    <source>
        <dbReference type="ARBA" id="ARBA00023144"/>
    </source>
</evidence>
<dbReference type="PANTHER" id="PTHR11943">
    <property type="entry name" value="GALACTOSE-1-PHOSPHATE URIDYLYLTRANSFERASE"/>
    <property type="match status" value="1"/>
</dbReference>
<sequence length="358" mass="40038">MRRTVVRLADGRELVHFDHDGAPERTQVDTRPLEPRGAAPQLRHDPLLDEWVSVAAHRMGRTFLPAADDCPLCPSRPGYPTEVPSDDYDVVVFENRFPSFVGPPGDVVADGPFEHHAAWGRCEVVCFTSEHEGSFAGLSVERARLVVEAWADRTAELTSTPGVEQVFVFENRGEAIGVTMRHPHGQIYAYPFVTPHTRAQLESVRRHREATGRNLYDDVVAAELADGRRVVLESEHWVAFVPFASRWPVEVHLYPRRRVPDLAALTDAERDDLAVAYLDLLRRGDAFFGIPLPYIAAWHQAPVRQQRDDGALHLELFSVQRSADKLKFLAGSESAMGAFVNDREPESIAARLREVAGS</sequence>
<comment type="similarity">
    <text evidence="4 14">Belongs to the galactose-1-phosphate uridylyltransferase type 1 family.</text>
</comment>
<evidence type="ECO:0000256" key="8">
    <source>
        <dbReference type="ARBA" id="ARBA00022695"/>
    </source>
</evidence>
<dbReference type="Pfam" id="PF02744">
    <property type="entry name" value="GalP_UDP_tr_C"/>
    <property type="match status" value="1"/>
</dbReference>
<evidence type="ECO:0000256" key="6">
    <source>
        <dbReference type="ARBA" id="ARBA00016340"/>
    </source>
</evidence>
<keyword evidence="9 14" id="KW-0479">Metal-binding</keyword>
<comment type="caution">
    <text evidence="18">The sequence shown here is derived from an EMBL/GenBank/DDBJ whole genome shotgun (WGS) entry which is preliminary data.</text>
</comment>
<feature type="compositionally biased region" description="Basic and acidic residues" evidence="15">
    <location>
        <begin position="19"/>
        <end position="34"/>
    </location>
</feature>
<feature type="domain" description="Galactose-1-phosphate uridyl transferase C-terminal" evidence="17">
    <location>
        <begin position="206"/>
        <end position="356"/>
    </location>
</feature>
<protein>
    <recommendedName>
        <fullName evidence="6 13">Galactose-1-phosphate uridylyltransferase</fullName>
        <ecNumber evidence="5 13">2.7.7.12</ecNumber>
    </recommendedName>
</protein>
<keyword evidence="8 14" id="KW-0548">Nucleotidyltransferase</keyword>
<dbReference type="EC" id="2.7.7.12" evidence="5 13"/>
<feature type="domain" description="Galactose-1-phosphate uridyl transferase N-terminal" evidence="16">
    <location>
        <begin position="39"/>
        <end position="193"/>
    </location>
</feature>
<evidence type="ECO:0000256" key="7">
    <source>
        <dbReference type="ARBA" id="ARBA00022679"/>
    </source>
</evidence>
<evidence type="ECO:0000256" key="9">
    <source>
        <dbReference type="ARBA" id="ARBA00022723"/>
    </source>
</evidence>
<dbReference type="PANTHER" id="PTHR11943:SF1">
    <property type="entry name" value="GALACTOSE-1-PHOSPHATE URIDYLYLTRANSFERASE"/>
    <property type="match status" value="1"/>
</dbReference>
<dbReference type="InterPro" id="IPR001937">
    <property type="entry name" value="GalP_UDPtransf1"/>
</dbReference>
<keyword evidence="19" id="KW-1185">Reference proteome</keyword>
<comment type="cofactor">
    <cofactor evidence="2">
        <name>Zn(2+)</name>
        <dbReference type="ChEBI" id="CHEBI:29105"/>
    </cofactor>
</comment>
<keyword evidence="7 14" id="KW-0808">Transferase</keyword>
<evidence type="ECO:0000313" key="19">
    <source>
        <dbReference type="Proteomes" id="UP001596138"/>
    </source>
</evidence>
<evidence type="ECO:0000313" key="18">
    <source>
        <dbReference type="EMBL" id="MFC6236814.1"/>
    </source>
</evidence>
<dbReference type="Pfam" id="PF01087">
    <property type="entry name" value="GalP_UDP_transf"/>
    <property type="match status" value="1"/>
</dbReference>
<organism evidence="18 19">
    <name type="scientific">Longivirga aurantiaca</name>
    <dbReference type="NCBI Taxonomy" id="1837743"/>
    <lineage>
        <taxon>Bacteria</taxon>
        <taxon>Bacillati</taxon>
        <taxon>Actinomycetota</taxon>
        <taxon>Actinomycetes</taxon>
        <taxon>Sporichthyales</taxon>
        <taxon>Sporichthyaceae</taxon>
        <taxon>Longivirga</taxon>
    </lineage>
</organism>
<dbReference type="NCBIfam" id="TIGR00209">
    <property type="entry name" value="galT_1"/>
    <property type="match status" value="1"/>
</dbReference>
<keyword evidence="11 14" id="KW-0299">Galactose metabolism</keyword>
<gene>
    <name evidence="18" type="primary">galT</name>
    <name evidence="18" type="ORF">ACFQGU_02915</name>
</gene>
<accession>A0ABW1SXL8</accession>
<comment type="pathway">
    <text evidence="3 14">Carbohydrate metabolism; galactose metabolism.</text>
</comment>
<dbReference type="InterPro" id="IPR005850">
    <property type="entry name" value="GalP_Utransf_C"/>
</dbReference>
<evidence type="ECO:0000256" key="4">
    <source>
        <dbReference type="ARBA" id="ARBA00010951"/>
    </source>
</evidence>
<evidence type="ECO:0000256" key="3">
    <source>
        <dbReference type="ARBA" id="ARBA00004947"/>
    </source>
</evidence>
<keyword evidence="12 14" id="KW-0119">Carbohydrate metabolism</keyword>
<evidence type="ECO:0000259" key="16">
    <source>
        <dbReference type="Pfam" id="PF01087"/>
    </source>
</evidence>
<evidence type="ECO:0000256" key="5">
    <source>
        <dbReference type="ARBA" id="ARBA00012384"/>
    </source>
</evidence>
<feature type="region of interest" description="Disordered" evidence="15">
    <location>
        <begin position="19"/>
        <end position="40"/>
    </location>
</feature>
<dbReference type="PROSITE" id="PS00117">
    <property type="entry name" value="GAL_P_UDP_TRANSF_I"/>
    <property type="match status" value="1"/>
</dbReference>
<name>A0ABW1SXL8_9ACTN</name>
<dbReference type="InterPro" id="IPR019779">
    <property type="entry name" value="GalP_UDPtransf1_His-AS"/>
</dbReference>
<evidence type="ECO:0000256" key="15">
    <source>
        <dbReference type="SAM" id="MobiDB-lite"/>
    </source>
</evidence>
<proteinExistence type="inferred from homology"/>
<evidence type="ECO:0000256" key="12">
    <source>
        <dbReference type="ARBA" id="ARBA00023277"/>
    </source>
</evidence>
<dbReference type="SUPFAM" id="SSF54197">
    <property type="entry name" value="HIT-like"/>
    <property type="match status" value="2"/>
</dbReference>
<keyword evidence="10" id="KW-0862">Zinc</keyword>
<reference evidence="19" key="1">
    <citation type="journal article" date="2019" name="Int. J. Syst. Evol. Microbiol.">
        <title>The Global Catalogue of Microorganisms (GCM) 10K type strain sequencing project: providing services to taxonomists for standard genome sequencing and annotation.</title>
        <authorList>
            <consortium name="The Broad Institute Genomics Platform"/>
            <consortium name="The Broad Institute Genome Sequencing Center for Infectious Disease"/>
            <person name="Wu L."/>
            <person name="Ma J."/>
        </authorList>
    </citation>
    <scope>NUCLEOTIDE SEQUENCE [LARGE SCALE GENOMIC DNA]</scope>
    <source>
        <strain evidence="19">CGMCC 4.7317</strain>
    </source>
</reference>